<dbReference type="PIRSF" id="PIRSF000443">
    <property type="entry name" value="Homoser_Ac_trans"/>
    <property type="match status" value="1"/>
</dbReference>
<dbReference type="EC" id="2.3.1.31" evidence="2"/>
<keyword evidence="2" id="KW-0963">Cytoplasm</keyword>
<name>F8B2H1_9ACTN</name>
<dbReference type="EMBL" id="CP002801">
    <property type="protein sequence ID" value="AEH10852.1"/>
    <property type="molecule type" value="Genomic_DNA"/>
</dbReference>
<gene>
    <name evidence="2" type="primary">metXA</name>
    <name evidence="5" type="ordered locus">FsymDg_3573</name>
</gene>
<dbReference type="UniPathway" id="UPA00051">
    <property type="reaction ID" value="UER00074"/>
</dbReference>
<dbReference type="AlphaFoldDB" id="F8B2H1"/>
<feature type="binding site" evidence="2">
    <location>
        <position position="364"/>
    </location>
    <ligand>
        <name>substrate</name>
    </ligand>
</feature>
<keyword evidence="1 2" id="KW-0808">Transferase</keyword>
<evidence type="ECO:0000313" key="5">
    <source>
        <dbReference type="EMBL" id="AEH10852.1"/>
    </source>
</evidence>
<keyword evidence="2 5" id="KW-0012">Acyltransferase</keyword>
<comment type="caution">
    <text evidence="2">Lacks conserved residue(s) required for the propagation of feature annotation.</text>
</comment>
<dbReference type="KEGG" id="fsy:FsymDg_3573"/>
<dbReference type="PANTHER" id="PTHR32268:SF11">
    <property type="entry name" value="HOMOSERINE O-ACETYLTRANSFERASE"/>
    <property type="match status" value="1"/>
</dbReference>
<comment type="similarity">
    <text evidence="2">Belongs to the AB hydrolase superfamily. MetX family.</text>
</comment>
<sequence>MTVARTGRWATACRPVSGAWRAGRDPAGARRFVELPGPVELESGASLPGVTVAYEAWGRLDPTASNALLVLHALTGDSHAAGPAGPGHVSRGWWDAMIGPGRPLDTERYFVVCPNVLGGCQGTTGPSSTAADGRPWGSRWPQITIGDQVLVEALLADALGIRRFAGVVGGSMGGMRSLEWALRYPDRVARAVVVACGAAATAEQIALYSTQIAAITADPGWRGGDYHHRPAGAGPHAGMGLARRMAQVSYRSERELAGRFGNRVRPDGRFEAESYVEHHADKLVRRFDAGSYVTLTRAMMTQDAGRGRGGAAAALARCPVPIAVAGVDSDRLYPLYLQREIAEMARVPALAGRLAVIRSLYGHDAFLLEADQVADVIREALDAAPAVPAAGPEQPGQRAQQ</sequence>
<keyword evidence="2" id="KW-0486">Methionine biosynthesis</keyword>
<feature type="active site" evidence="2 3">
    <location>
        <position position="363"/>
    </location>
</feature>
<proteinExistence type="inferred from homology"/>
<dbReference type="NCBIfam" id="TIGR01392">
    <property type="entry name" value="homoserO_Ac_trn"/>
    <property type="match status" value="1"/>
</dbReference>
<accession>F8B2H1</accession>
<dbReference type="GO" id="GO:0009086">
    <property type="term" value="P:methionine biosynthetic process"/>
    <property type="evidence" value="ECO:0007669"/>
    <property type="project" value="UniProtKB-UniRule"/>
</dbReference>
<comment type="subunit">
    <text evidence="2">Homodimer.</text>
</comment>
<feature type="active site" evidence="2 3">
    <location>
        <position position="330"/>
    </location>
</feature>
<dbReference type="GO" id="GO:0005737">
    <property type="term" value="C:cytoplasm"/>
    <property type="evidence" value="ECO:0007669"/>
    <property type="project" value="UniProtKB-SubCell"/>
</dbReference>
<dbReference type="Proteomes" id="UP000001549">
    <property type="component" value="Chromosome"/>
</dbReference>
<dbReference type="GO" id="GO:0004414">
    <property type="term" value="F:homoserine O-acetyltransferase activity"/>
    <property type="evidence" value="ECO:0007669"/>
    <property type="project" value="UniProtKB-UniRule"/>
</dbReference>
<dbReference type="Pfam" id="PF00561">
    <property type="entry name" value="Abhydrolase_1"/>
    <property type="match status" value="1"/>
</dbReference>
<comment type="catalytic activity">
    <reaction evidence="2">
        <text>L-homoserine + acetyl-CoA = O-acetyl-L-homoserine + CoA</text>
        <dbReference type="Rhea" id="RHEA:13701"/>
        <dbReference type="ChEBI" id="CHEBI:57287"/>
        <dbReference type="ChEBI" id="CHEBI:57288"/>
        <dbReference type="ChEBI" id="CHEBI:57476"/>
        <dbReference type="ChEBI" id="CHEBI:57716"/>
        <dbReference type="EC" id="2.3.1.31"/>
    </reaction>
</comment>
<dbReference type="InterPro" id="IPR000073">
    <property type="entry name" value="AB_hydrolase_1"/>
</dbReference>
<dbReference type="NCBIfam" id="NF001209">
    <property type="entry name" value="PRK00175.1"/>
    <property type="match status" value="1"/>
</dbReference>
<feature type="binding site" evidence="2">
    <location>
        <position position="243"/>
    </location>
    <ligand>
        <name>substrate</name>
    </ligand>
</feature>
<evidence type="ECO:0000256" key="2">
    <source>
        <dbReference type="HAMAP-Rule" id="MF_00296"/>
    </source>
</evidence>
<dbReference type="PANTHER" id="PTHR32268">
    <property type="entry name" value="HOMOSERINE O-ACETYLTRANSFERASE"/>
    <property type="match status" value="1"/>
</dbReference>
<dbReference type="STRING" id="656024.FsymDg_3573"/>
<evidence type="ECO:0000256" key="1">
    <source>
        <dbReference type="ARBA" id="ARBA00022679"/>
    </source>
</evidence>
<evidence type="ECO:0000313" key="6">
    <source>
        <dbReference type="Proteomes" id="UP000001549"/>
    </source>
</evidence>
<evidence type="ECO:0000256" key="3">
    <source>
        <dbReference type="PIRSR" id="PIRSR000443-1"/>
    </source>
</evidence>
<feature type="domain" description="AB hydrolase-1" evidence="4">
    <location>
        <begin position="67"/>
        <end position="264"/>
    </location>
</feature>
<dbReference type="PRINTS" id="PR00111">
    <property type="entry name" value="ABHYDROLASE"/>
</dbReference>
<comment type="pathway">
    <text evidence="2">Amino-acid biosynthesis; L-methionine biosynthesis via de novo pathway; O-acetyl-L-homoserine from L-homoserine: step 1/1.</text>
</comment>
<dbReference type="HOGENOM" id="CLU_028760_1_0_11"/>
<dbReference type="eggNOG" id="COG2021">
    <property type="taxonomic scope" value="Bacteria"/>
</dbReference>
<dbReference type="GO" id="GO:0009092">
    <property type="term" value="P:homoserine metabolic process"/>
    <property type="evidence" value="ECO:0007669"/>
    <property type="project" value="TreeGrafter"/>
</dbReference>
<keyword evidence="6" id="KW-1185">Reference proteome</keyword>
<organism evidence="5 6">
    <name type="scientific">Candidatus Protofrankia datiscae</name>
    <dbReference type="NCBI Taxonomy" id="2716812"/>
    <lineage>
        <taxon>Bacteria</taxon>
        <taxon>Bacillati</taxon>
        <taxon>Actinomycetota</taxon>
        <taxon>Actinomycetes</taxon>
        <taxon>Frankiales</taxon>
        <taxon>Frankiaceae</taxon>
        <taxon>Protofrankia</taxon>
    </lineage>
</organism>
<keyword evidence="2" id="KW-0028">Amino-acid biosynthesis</keyword>
<comment type="subcellular location">
    <subcellularLocation>
        <location evidence="2">Cytoplasm</location>
    </subcellularLocation>
</comment>
<comment type="function">
    <text evidence="2">Transfers an acetyl group from acetyl-CoA to L-homoserine, forming acetyl-L-homoserine.</text>
</comment>
<dbReference type="RefSeq" id="WP_013874736.1">
    <property type="nucleotide sequence ID" value="NC_015656.1"/>
</dbReference>
<evidence type="ECO:0000259" key="4">
    <source>
        <dbReference type="Pfam" id="PF00561"/>
    </source>
</evidence>
<dbReference type="HAMAP" id="MF_00296">
    <property type="entry name" value="MetX_acyltransf"/>
    <property type="match status" value="1"/>
</dbReference>
<reference evidence="5 6" key="1">
    <citation type="submission" date="2011-05" db="EMBL/GenBank/DDBJ databases">
        <title>Complete sequence of chromosome of Frankia symbiont of Datisca glomerata.</title>
        <authorList>
            <consortium name="US DOE Joint Genome Institute"/>
            <person name="Lucas S."/>
            <person name="Han J."/>
            <person name="Lapidus A."/>
            <person name="Cheng J.-F."/>
            <person name="Goodwin L."/>
            <person name="Pitluck S."/>
            <person name="Peters L."/>
            <person name="Mikhailova N."/>
            <person name="Chertkov O."/>
            <person name="Teshima H."/>
            <person name="Han C."/>
            <person name="Tapia R."/>
            <person name="Land M."/>
            <person name="Hauser L."/>
            <person name="Kyrpides N."/>
            <person name="Ivanova N."/>
            <person name="Pagani I."/>
            <person name="Berry A."/>
            <person name="Pawlowski K."/>
            <person name="Persson T."/>
            <person name="Vanden Heuvel B."/>
            <person name="Benson D."/>
            <person name="Woyke T."/>
        </authorList>
    </citation>
    <scope>NUCLEOTIDE SEQUENCE [LARGE SCALE GENOMIC DNA]</scope>
    <source>
        <strain evidence="6">4085684</strain>
    </source>
</reference>
<dbReference type="SUPFAM" id="SSF53474">
    <property type="entry name" value="alpha/beta-Hydrolases"/>
    <property type="match status" value="1"/>
</dbReference>
<dbReference type="InterPro" id="IPR008220">
    <property type="entry name" value="HAT_MetX-like"/>
</dbReference>
<dbReference type="Gene3D" id="3.40.50.1820">
    <property type="entry name" value="alpha/beta hydrolase"/>
    <property type="match status" value="1"/>
</dbReference>
<feature type="active site" description="Nucleophile" evidence="2 3">
    <location>
        <position position="171"/>
    </location>
</feature>
<dbReference type="InterPro" id="IPR029058">
    <property type="entry name" value="AB_hydrolase_fold"/>
</dbReference>
<protein>
    <recommendedName>
        <fullName evidence="2">Homoserine O-acetyltransferase</fullName>
        <shortName evidence="2">HAT</shortName>
        <ecNumber evidence="2">2.3.1.31</ecNumber>
    </recommendedName>
    <alternativeName>
        <fullName evidence="2">Homoserine transacetylase</fullName>
        <shortName evidence="2">HTA</shortName>
    </alternativeName>
</protein>